<gene>
    <name evidence="2" type="ORF">PM738_13145</name>
</gene>
<dbReference type="SUPFAM" id="SSF53067">
    <property type="entry name" value="Actin-like ATPase domain"/>
    <property type="match status" value="1"/>
</dbReference>
<dbReference type="PANTHER" id="PTHR18964:SF170">
    <property type="entry name" value="SUGAR KINASE"/>
    <property type="match status" value="1"/>
</dbReference>
<accession>A0AB35IM50</accession>
<comment type="similarity">
    <text evidence="1">Belongs to the ROK (NagC/XylR) family.</text>
</comment>
<reference evidence="2" key="1">
    <citation type="submission" date="2023-01" db="EMBL/GenBank/DDBJ databases">
        <title>Human gut microbiome strain richness.</title>
        <authorList>
            <person name="Chen-Liaw A."/>
        </authorList>
    </citation>
    <scope>NUCLEOTIDE SEQUENCE</scope>
    <source>
        <strain evidence="2">1001217st2_G6_1001217B_191108</strain>
    </source>
</reference>
<comment type="caution">
    <text evidence="2">The sequence shown here is derived from an EMBL/GenBank/DDBJ whole genome shotgun (WGS) entry which is preliminary data.</text>
</comment>
<evidence type="ECO:0000313" key="2">
    <source>
        <dbReference type="EMBL" id="MDB7084750.1"/>
    </source>
</evidence>
<dbReference type="Gene3D" id="3.30.420.40">
    <property type="match status" value="2"/>
</dbReference>
<sequence length="294" mass="31904">MYLVFDIGGTAIKYCWMNEAGEIFNKQEILSTAVDSLDKFIETVAKIYHESNRKVEGIALSCPGVIDAANGTIKVVVAYPYLQGICLTELISKACDNIKVSLENDAKCAGLAEAWIGSAQAYDDAIIVVLGTGIGGAIIKNKQIHHGAHLFAGEISTLIVDYDKETNQVLTWSDIASTTALCKRAAEALAVTSIDGRRVFELANNADEVVLEVLKNFCLDIAIQLYNLQYSYDPGVICIGGGISKQPLLIKLIKEAVEIIANETNQLLKPNVTTCKFYNEANLIGALSYFLSIK</sequence>
<proteinExistence type="inferred from homology"/>
<name>A0AB35IM50_9FIRM</name>
<dbReference type="InterPro" id="IPR000600">
    <property type="entry name" value="ROK"/>
</dbReference>
<protein>
    <submittedName>
        <fullName evidence="2">ROK family protein</fullName>
    </submittedName>
</protein>
<dbReference type="CDD" id="cd24152">
    <property type="entry name" value="ASKHA_NBD_ROK-like"/>
    <property type="match status" value="1"/>
</dbReference>
<dbReference type="GeneID" id="64198123"/>
<dbReference type="Pfam" id="PF00480">
    <property type="entry name" value="ROK"/>
    <property type="match status" value="1"/>
</dbReference>
<evidence type="ECO:0000256" key="1">
    <source>
        <dbReference type="ARBA" id="ARBA00006479"/>
    </source>
</evidence>
<dbReference type="EMBL" id="JAQLKE010000024">
    <property type="protein sequence ID" value="MDB7084750.1"/>
    <property type="molecule type" value="Genomic_DNA"/>
</dbReference>
<evidence type="ECO:0000313" key="3">
    <source>
        <dbReference type="Proteomes" id="UP001211987"/>
    </source>
</evidence>
<dbReference type="PANTHER" id="PTHR18964">
    <property type="entry name" value="ROK (REPRESSOR, ORF, KINASE) FAMILY"/>
    <property type="match status" value="1"/>
</dbReference>
<organism evidence="2 3">
    <name type="scientific">Thomasclavelia ramosa</name>
    <dbReference type="NCBI Taxonomy" id="1547"/>
    <lineage>
        <taxon>Bacteria</taxon>
        <taxon>Bacillati</taxon>
        <taxon>Bacillota</taxon>
        <taxon>Erysipelotrichia</taxon>
        <taxon>Erysipelotrichales</taxon>
        <taxon>Coprobacillaceae</taxon>
        <taxon>Thomasclavelia</taxon>
    </lineage>
</organism>
<dbReference type="RefSeq" id="WP_008791123.1">
    <property type="nucleotide sequence ID" value="NZ_AP031443.1"/>
</dbReference>
<dbReference type="Proteomes" id="UP001211987">
    <property type="component" value="Unassembled WGS sequence"/>
</dbReference>
<dbReference type="InterPro" id="IPR043129">
    <property type="entry name" value="ATPase_NBD"/>
</dbReference>
<dbReference type="AlphaFoldDB" id="A0AB35IM50"/>